<feature type="transmembrane region" description="Helical" evidence="6">
    <location>
        <begin position="50"/>
        <end position="69"/>
    </location>
</feature>
<keyword evidence="4 6" id="KW-1133">Transmembrane helix</keyword>
<organism evidence="7 8">
    <name type="scientific">Pararobbsia silviterrae</name>
    <dbReference type="NCBI Taxonomy" id="1792498"/>
    <lineage>
        <taxon>Bacteria</taxon>
        <taxon>Pseudomonadati</taxon>
        <taxon>Pseudomonadota</taxon>
        <taxon>Betaproteobacteria</taxon>
        <taxon>Burkholderiales</taxon>
        <taxon>Burkholderiaceae</taxon>
        <taxon>Pararobbsia</taxon>
    </lineage>
</organism>
<dbReference type="EMBL" id="RBZU01000008">
    <property type="protein sequence ID" value="RKP51964.1"/>
    <property type="molecule type" value="Genomic_DNA"/>
</dbReference>
<evidence type="ECO:0000256" key="1">
    <source>
        <dbReference type="ARBA" id="ARBA00004651"/>
    </source>
</evidence>
<comment type="subcellular location">
    <subcellularLocation>
        <location evidence="1">Cell membrane</location>
        <topology evidence="1">Multi-pass membrane protein</topology>
    </subcellularLocation>
</comment>
<evidence type="ECO:0000256" key="2">
    <source>
        <dbReference type="ARBA" id="ARBA00022475"/>
    </source>
</evidence>
<keyword evidence="3 6" id="KW-0812">Transmembrane</keyword>
<keyword evidence="5 6" id="KW-0472">Membrane</keyword>
<dbReference type="GO" id="GO:0005886">
    <property type="term" value="C:plasma membrane"/>
    <property type="evidence" value="ECO:0007669"/>
    <property type="project" value="UniProtKB-SubCell"/>
</dbReference>
<evidence type="ECO:0000256" key="4">
    <source>
        <dbReference type="ARBA" id="ARBA00022989"/>
    </source>
</evidence>
<evidence type="ECO:0000256" key="3">
    <source>
        <dbReference type="ARBA" id="ARBA00022692"/>
    </source>
</evidence>
<protein>
    <submittedName>
        <fullName evidence="7">Branched-chain amino acid ABC transporter permease</fullName>
    </submittedName>
</protein>
<dbReference type="GO" id="GO:0015658">
    <property type="term" value="F:branched-chain amino acid transmembrane transporter activity"/>
    <property type="evidence" value="ECO:0007669"/>
    <property type="project" value="InterPro"/>
</dbReference>
<dbReference type="Proteomes" id="UP000270342">
    <property type="component" value="Unassembled WGS sequence"/>
</dbReference>
<feature type="transmembrane region" description="Helical" evidence="6">
    <location>
        <begin position="252"/>
        <end position="269"/>
    </location>
</feature>
<gene>
    <name evidence="7" type="ORF">D7S86_17465</name>
</gene>
<proteinExistence type="predicted"/>
<accession>A0A494XV38</accession>
<dbReference type="CDD" id="cd06581">
    <property type="entry name" value="TM_PBP1_LivM_like"/>
    <property type="match status" value="1"/>
</dbReference>
<feature type="transmembrane region" description="Helical" evidence="6">
    <location>
        <begin position="227"/>
        <end position="245"/>
    </location>
</feature>
<dbReference type="OrthoDB" id="3460090at2"/>
<evidence type="ECO:0000256" key="6">
    <source>
        <dbReference type="SAM" id="Phobius"/>
    </source>
</evidence>
<feature type="transmembrane region" description="Helical" evidence="6">
    <location>
        <begin position="155"/>
        <end position="172"/>
    </location>
</feature>
<feature type="transmembrane region" description="Helical" evidence="6">
    <location>
        <begin position="76"/>
        <end position="97"/>
    </location>
</feature>
<feature type="transmembrane region" description="Helical" evidence="6">
    <location>
        <begin position="275"/>
        <end position="300"/>
    </location>
</feature>
<dbReference type="InterPro" id="IPR043428">
    <property type="entry name" value="LivM-like"/>
</dbReference>
<keyword evidence="2" id="KW-1003">Cell membrane</keyword>
<dbReference type="AlphaFoldDB" id="A0A494XV38"/>
<reference evidence="7 8" key="1">
    <citation type="submission" date="2018-10" db="EMBL/GenBank/DDBJ databases">
        <title>Robbsia sp. DHC34, isolated from soil.</title>
        <authorList>
            <person name="Gao Z.-H."/>
            <person name="Qiu L.-H."/>
        </authorList>
    </citation>
    <scope>NUCLEOTIDE SEQUENCE [LARGE SCALE GENOMIC DNA]</scope>
    <source>
        <strain evidence="7 8">DHC34</strain>
    </source>
</reference>
<evidence type="ECO:0000313" key="8">
    <source>
        <dbReference type="Proteomes" id="UP000270342"/>
    </source>
</evidence>
<dbReference type="InterPro" id="IPR001851">
    <property type="entry name" value="ABC_transp_permease"/>
</dbReference>
<keyword evidence="8" id="KW-1185">Reference proteome</keyword>
<sequence length="317" mass="32874">MLLPEGLMAAAAALAACLFSSNFALMTEIVVMALFVLSLSLVLGQGGMPTLGHAVFFGTGAYAAGLFAMRLNADPLLGLLVGGVVAGLLALLTGLVLLRTRGLTFLMLTIAVAQIAYEIANTATSITGGDDGLSGISVGPIFGAIAFDFSGRTAFIYAVTVLVIVFFVMRKLTQSPFGATLRGIRSDPRRMQALGSSVYKEQLIAYCIGGLVAGLAGALSAQTAQVVGMSSLSFTTSGDAMVMLVVGGSRRLPGAIVGTVLFMLVHYYAAAINPYHWQFLVGALLIVCVLYLPEGVWGLVEAGRTRVSNRGGRSHAA</sequence>
<evidence type="ECO:0000313" key="7">
    <source>
        <dbReference type="EMBL" id="RKP51964.1"/>
    </source>
</evidence>
<name>A0A494XV38_9BURK</name>
<feature type="transmembrane region" description="Helical" evidence="6">
    <location>
        <begin position="203"/>
        <end position="221"/>
    </location>
</feature>
<evidence type="ECO:0000256" key="5">
    <source>
        <dbReference type="ARBA" id="ARBA00023136"/>
    </source>
</evidence>
<dbReference type="PANTHER" id="PTHR30482">
    <property type="entry name" value="HIGH-AFFINITY BRANCHED-CHAIN AMINO ACID TRANSPORT SYSTEM PERMEASE"/>
    <property type="match status" value="1"/>
</dbReference>
<dbReference type="Pfam" id="PF02653">
    <property type="entry name" value="BPD_transp_2"/>
    <property type="match status" value="1"/>
</dbReference>
<dbReference type="PANTHER" id="PTHR30482:SF17">
    <property type="entry name" value="ABC TRANSPORTER ATP-BINDING PROTEIN"/>
    <property type="match status" value="1"/>
</dbReference>
<comment type="caution">
    <text evidence="7">The sequence shown here is derived from an EMBL/GenBank/DDBJ whole genome shotgun (WGS) entry which is preliminary data.</text>
</comment>